<dbReference type="RefSeq" id="WP_087109928.1">
    <property type="nucleotide sequence ID" value="NZ_CBCSCN010000003.1"/>
</dbReference>
<feature type="transmembrane region" description="Helical" evidence="1">
    <location>
        <begin position="34"/>
        <end position="55"/>
    </location>
</feature>
<evidence type="ECO:0008006" key="4">
    <source>
        <dbReference type="Google" id="ProtNLM"/>
    </source>
</evidence>
<dbReference type="EMBL" id="FWPT01000005">
    <property type="protein sequence ID" value="SMA46994.1"/>
    <property type="molecule type" value="Genomic_DNA"/>
</dbReference>
<dbReference type="Proteomes" id="UP000196573">
    <property type="component" value="Unassembled WGS sequence"/>
</dbReference>
<organism evidence="2 3">
    <name type="scientific">Parendozoicomonas haliclonae</name>
    <dbReference type="NCBI Taxonomy" id="1960125"/>
    <lineage>
        <taxon>Bacteria</taxon>
        <taxon>Pseudomonadati</taxon>
        <taxon>Pseudomonadota</taxon>
        <taxon>Gammaproteobacteria</taxon>
        <taxon>Oceanospirillales</taxon>
        <taxon>Endozoicomonadaceae</taxon>
        <taxon>Parendozoicomonas</taxon>
    </lineage>
</organism>
<gene>
    <name evidence="2" type="ORF">EHSB41UT_02272</name>
</gene>
<feature type="transmembrane region" description="Helical" evidence="1">
    <location>
        <begin position="7"/>
        <end position="28"/>
    </location>
</feature>
<evidence type="ECO:0000313" key="3">
    <source>
        <dbReference type="Proteomes" id="UP000196573"/>
    </source>
</evidence>
<keyword evidence="3" id="KW-1185">Reference proteome</keyword>
<reference evidence="2 3" key="1">
    <citation type="submission" date="2017-03" db="EMBL/GenBank/DDBJ databases">
        <authorList>
            <person name="Afonso C.L."/>
            <person name="Miller P.J."/>
            <person name="Scott M.A."/>
            <person name="Spackman E."/>
            <person name="Goraichik I."/>
            <person name="Dimitrov K.M."/>
            <person name="Suarez D.L."/>
            <person name="Swayne D.E."/>
        </authorList>
    </citation>
    <scope>NUCLEOTIDE SEQUENCE [LARGE SCALE GENOMIC DNA]</scope>
    <source>
        <strain evidence="2">SB41UT1</strain>
    </source>
</reference>
<sequence>MAYKHTQIGVAMLVIFGLVIAIITPTALSDAATPLFWFAFAICFGAMFLFASLSIEVSSDTINWFFGPRFWKKSISLADITAAKKVRTKWYYGLGIRLTSTGWLYNVSGLTAVELSLKDGTTVMLGTNDADNLLSALNGRIAV</sequence>
<keyword evidence="1" id="KW-0812">Transmembrane</keyword>
<name>A0A1X7AK60_9GAMM</name>
<evidence type="ECO:0000313" key="2">
    <source>
        <dbReference type="EMBL" id="SMA46994.1"/>
    </source>
</evidence>
<proteinExistence type="predicted"/>
<accession>A0A1X7AK60</accession>
<evidence type="ECO:0000256" key="1">
    <source>
        <dbReference type="SAM" id="Phobius"/>
    </source>
</evidence>
<keyword evidence="1" id="KW-0472">Membrane</keyword>
<protein>
    <recommendedName>
        <fullName evidence="4">Bacterial Pleckstrin homology domain-containing protein</fullName>
    </recommendedName>
</protein>
<keyword evidence="1" id="KW-1133">Transmembrane helix</keyword>
<dbReference type="AlphaFoldDB" id="A0A1X7AK60"/>
<dbReference type="OrthoDB" id="5471116at2"/>